<protein>
    <recommendedName>
        <fullName evidence="1">Thiamine-monophosphate kinase</fullName>
        <shortName evidence="1">TMP kinase</shortName>
        <shortName evidence="1">Thiamine-phosphate kinase</shortName>
        <ecNumber evidence="1">2.7.4.16</ecNumber>
    </recommendedName>
</protein>
<feature type="binding site" evidence="1">
    <location>
        <position position="53"/>
    </location>
    <ligand>
        <name>Mg(2+)</name>
        <dbReference type="ChEBI" id="CHEBI:18420"/>
        <label>2</label>
    </ligand>
</feature>
<feature type="binding site" evidence="1">
    <location>
        <position position="343"/>
    </location>
    <ligand>
        <name>substrate</name>
    </ligand>
</feature>
<gene>
    <name evidence="1" type="primary">thiL</name>
    <name evidence="4" type="ordered locus">Jden_1678</name>
</gene>
<keyword evidence="1" id="KW-0784">Thiamine biosynthesis</keyword>
<dbReference type="GO" id="GO:0009228">
    <property type="term" value="P:thiamine biosynthetic process"/>
    <property type="evidence" value="ECO:0007669"/>
    <property type="project" value="UniProtKB-KW"/>
</dbReference>
<comment type="similarity">
    <text evidence="1">Belongs to the thiamine-monophosphate kinase family.</text>
</comment>
<keyword evidence="5" id="KW-1185">Reference proteome</keyword>
<dbReference type="InterPro" id="IPR036676">
    <property type="entry name" value="PurM-like_C_sf"/>
</dbReference>
<feature type="binding site" evidence="1">
    <location>
        <position position="53"/>
    </location>
    <ligand>
        <name>Mg(2+)</name>
        <dbReference type="ChEBI" id="CHEBI:18420"/>
        <label>1</label>
    </ligand>
</feature>
<evidence type="ECO:0000313" key="5">
    <source>
        <dbReference type="Proteomes" id="UP000000628"/>
    </source>
</evidence>
<dbReference type="SUPFAM" id="SSF56042">
    <property type="entry name" value="PurM C-terminal domain-like"/>
    <property type="match status" value="1"/>
</dbReference>
<accession>C7QYT6</accession>
<feature type="binding site" evidence="1">
    <location>
        <position position="60"/>
    </location>
    <ligand>
        <name>substrate</name>
    </ligand>
</feature>
<feature type="binding site" evidence="1">
    <location>
        <position position="52"/>
    </location>
    <ligand>
        <name>Mg(2+)</name>
        <dbReference type="ChEBI" id="CHEBI:18420"/>
        <label>1</label>
    </ligand>
</feature>
<keyword evidence="1 4" id="KW-0808">Transferase</keyword>
<dbReference type="Pfam" id="PF02769">
    <property type="entry name" value="AIRS_C"/>
    <property type="match status" value="1"/>
</dbReference>
<dbReference type="PANTHER" id="PTHR30270:SF0">
    <property type="entry name" value="THIAMINE-MONOPHOSPHATE KINASE"/>
    <property type="match status" value="1"/>
</dbReference>
<dbReference type="KEGG" id="jde:Jden_1678"/>
<dbReference type="GO" id="GO:0009229">
    <property type="term" value="P:thiamine diphosphate biosynthetic process"/>
    <property type="evidence" value="ECO:0007669"/>
    <property type="project" value="UniProtKB-UniRule"/>
</dbReference>
<sequence>MASVIERVGDLDESQIIDRIQRFLCGTVHTEVGVGDDAAVVRAPDGRVVVSTDALVEGHHFRREWSSARDVGWRAGTQNLADIVAMGASPTSMVVALGVPRDTPVQWVMDFYDGLSQVCATVGAEIVGGDLTAAPVIMVAVTVHGNLGGQPPILRSGASVGDVVAHTGSCGWSAAGFALLQHGGDLRGDAPGAPMAVVERALAAFRAPTSPFVHGLAAQHGHARAMLDVSDGVLRDVGRIATASGVGVNLDDPLTWYDPQPLMQVAAVVDEDDPAYVVRQWMLTGGEDHGFIAVFPPDVALPDGWTAIGTVVPPPRTPSGPCGGAVHRVRVRGVETGEMGSGWDHFSGSSGTAAT</sequence>
<dbReference type="CDD" id="cd02194">
    <property type="entry name" value="ThiL"/>
    <property type="match status" value="1"/>
</dbReference>
<feature type="binding site" evidence="1">
    <location>
        <position position="37"/>
    </location>
    <ligand>
        <name>Mg(2+)</name>
        <dbReference type="ChEBI" id="CHEBI:18420"/>
        <label>3</label>
    </ligand>
</feature>
<dbReference type="EMBL" id="CP001706">
    <property type="protein sequence ID" value="ACV09325.1"/>
    <property type="molecule type" value="Genomic_DNA"/>
</dbReference>
<reference evidence="4 5" key="1">
    <citation type="journal article" date="2009" name="Stand. Genomic Sci.">
        <title>Complete genome sequence of Jonesia denitrificans type strain (Prevot 55134).</title>
        <authorList>
            <person name="Pukall R."/>
            <person name="Gehrich-Schroter G."/>
            <person name="Lapidus A."/>
            <person name="Nolan M."/>
            <person name="Glavina Del Rio T."/>
            <person name="Lucas S."/>
            <person name="Chen F."/>
            <person name="Tice H."/>
            <person name="Pitluck S."/>
            <person name="Cheng J.F."/>
            <person name="Copeland A."/>
            <person name="Saunders E."/>
            <person name="Brettin T."/>
            <person name="Detter J.C."/>
            <person name="Bruce D."/>
            <person name="Goodwin L."/>
            <person name="Pati A."/>
            <person name="Ivanova N."/>
            <person name="Mavromatis K."/>
            <person name="Ovchinnikova G."/>
            <person name="Chen A."/>
            <person name="Palaniappan K."/>
            <person name="Land M."/>
            <person name="Hauser L."/>
            <person name="Chang Y.J."/>
            <person name="Jeffries C.D."/>
            <person name="Chain P."/>
            <person name="Goker M."/>
            <person name="Bristow J."/>
            <person name="Eisen J.A."/>
            <person name="Markowitz V."/>
            <person name="Hugenholtz P."/>
            <person name="Kyrpides N.C."/>
            <person name="Klenk H.P."/>
            <person name="Han C."/>
        </authorList>
    </citation>
    <scope>NUCLEOTIDE SEQUENCE [LARGE SCALE GENOMIC DNA]</scope>
    <source>
        <strain evidence="5">ATCC 14870 / DSM 20603 / BCRC 15368 / CIP 55.134 / JCM 11481 / NBRC 15587 / NCTC 10816 / Prevot 55134</strain>
    </source>
</reference>
<dbReference type="Proteomes" id="UP000000628">
    <property type="component" value="Chromosome"/>
</dbReference>
<evidence type="ECO:0000259" key="3">
    <source>
        <dbReference type="Pfam" id="PF02769"/>
    </source>
</evidence>
<evidence type="ECO:0000256" key="1">
    <source>
        <dbReference type="HAMAP-Rule" id="MF_02128"/>
    </source>
</evidence>
<feature type="binding site" evidence="1">
    <location>
        <position position="228"/>
    </location>
    <ligand>
        <name>Mg(2+)</name>
        <dbReference type="ChEBI" id="CHEBI:18420"/>
        <label>3</label>
    </ligand>
</feature>
<dbReference type="SUPFAM" id="SSF55326">
    <property type="entry name" value="PurM N-terminal domain-like"/>
    <property type="match status" value="1"/>
</dbReference>
<comment type="function">
    <text evidence="1">Catalyzes the ATP-dependent phosphorylation of thiamine-monophosphate (TMP) to form thiamine-pyrophosphate (TPP), the active form of vitamin B1.</text>
</comment>
<dbReference type="HAMAP" id="MF_02128">
    <property type="entry name" value="TMP_kinase"/>
    <property type="match status" value="1"/>
</dbReference>
<dbReference type="PANTHER" id="PTHR30270">
    <property type="entry name" value="THIAMINE-MONOPHOSPHATE KINASE"/>
    <property type="match status" value="1"/>
</dbReference>
<feature type="binding site" evidence="1">
    <location>
        <position position="37"/>
    </location>
    <ligand>
        <name>Mg(2+)</name>
        <dbReference type="ChEBI" id="CHEBI:18420"/>
        <label>4</label>
    </ligand>
</feature>
<keyword evidence="1" id="KW-0067">ATP-binding</keyword>
<dbReference type="GO" id="GO:0005524">
    <property type="term" value="F:ATP binding"/>
    <property type="evidence" value="ECO:0007669"/>
    <property type="project" value="UniProtKB-UniRule"/>
</dbReference>
<evidence type="ECO:0000313" key="4">
    <source>
        <dbReference type="EMBL" id="ACV09325.1"/>
    </source>
</evidence>
<dbReference type="eggNOG" id="COG0611">
    <property type="taxonomic scope" value="Bacteria"/>
</dbReference>
<dbReference type="UniPathway" id="UPA00060">
    <property type="reaction ID" value="UER00142"/>
</dbReference>
<dbReference type="Gene3D" id="3.30.1330.10">
    <property type="entry name" value="PurM-like, N-terminal domain"/>
    <property type="match status" value="1"/>
</dbReference>
<dbReference type="InterPro" id="IPR036921">
    <property type="entry name" value="PurM-like_N_sf"/>
</dbReference>
<comment type="miscellaneous">
    <text evidence="1">Reaction mechanism of ThiL seems to utilize a direct, inline transfer of the gamma-phosphate of ATP to TMP rather than a phosphorylated enzyme intermediate.</text>
</comment>
<dbReference type="Gene3D" id="3.90.650.10">
    <property type="entry name" value="PurM-like C-terminal domain"/>
    <property type="match status" value="1"/>
</dbReference>
<organism evidence="4 5">
    <name type="scientific">Jonesia denitrificans (strain ATCC 14870 / DSM 20603 / BCRC 15368 / CIP 55.134 / JCM 11481 / NBRC 15587 / NCTC 10816 / Prevot 55134)</name>
    <name type="common">Listeria denitrificans</name>
    <dbReference type="NCBI Taxonomy" id="471856"/>
    <lineage>
        <taxon>Bacteria</taxon>
        <taxon>Bacillati</taxon>
        <taxon>Actinomycetota</taxon>
        <taxon>Actinomycetes</taxon>
        <taxon>Micrococcales</taxon>
        <taxon>Jonesiaceae</taxon>
        <taxon>Jonesia</taxon>
    </lineage>
</organism>
<keyword evidence="1 4" id="KW-0418">Kinase</keyword>
<dbReference type="RefSeq" id="WP_015771953.1">
    <property type="nucleotide sequence ID" value="NC_013174.1"/>
</dbReference>
<proteinExistence type="inferred from homology"/>
<feature type="binding site" evidence="1">
    <location>
        <position position="287"/>
    </location>
    <ligand>
        <name>substrate</name>
    </ligand>
</feature>
<dbReference type="PIRSF" id="PIRSF005303">
    <property type="entry name" value="Thiam_monoph_kin"/>
    <property type="match status" value="1"/>
</dbReference>
<feature type="domain" description="PurM-like N-terminal" evidence="2">
    <location>
        <begin position="35"/>
        <end position="145"/>
    </location>
</feature>
<dbReference type="Pfam" id="PF00586">
    <property type="entry name" value="AIRS"/>
    <property type="match status" value="1"/>
</dbReference>
<feature type="binding site" evidence="1">
    <location>
        <position position="130"/>
    </location>
    <ligand>
        <name>Mg(2+)</name>
        <dbReference type="ChEBI" id="CHEBI:18420"/>
        <label>1</label>
    </ligand>
</feature>
<feature type="binding site" evidence="1">
    <location>
        <position position="230"/>
    </location>
    <ligand>
        <name>ATP</name>
        <dbReference type="ChEBI" id="CHEBI:30616"/>
    </ligand>
</feature>
<dbReference type="NCBIfam" id="TIGR01379">
    <property type="entry name" value="thiL"/>
    <property type="match status" value="1"/>
</dbReference>
<feature type="binding site" evidence="1">
    <location>
        <position position="82"/>
    </location>
    <ligand>
        <name>Mg(2+)</name>
        <dbReference type="ChEBI" id="CHEBI:18420"/>
        <label>2</label>
    </ligand>
</feature>
<dbReference type="InterPro" id="IPR006283">
    <property type="entry name" value="ThiL-like"/>
</dbReference>
<comment type="catalytic activity">
    <reaction evidence="1">
        <text>thiamine phosphate + ATP = thiamine diphosphate + ADP</text>
        <dbReference type="Rhea" id="RHEA:15913"/>
        <dbReference type="ChEBI" id="CHEBI:30616"/>
        <dbReference type="ChEBI" id="CHEBI:37575"/>
        <dbReference type="ChEBI" id="CHEBI:58937"/>
        <dbReference type="ChEBI" id="CHEBI:456216"/>
        <dbReference type="EC" id="2.7.4.16"/>
    </reaction>
</comment>
<keyword evidence="1" id="KW-0460">Magnesium</keyword>
<dbReference type="NCBIfam" id="NF004351">
    <property type="entry name" value="PRK05731.1-4"/>
    <property type="match status" value="1"/>
</dbReference>
<evidence type="ECO:0000259" key="2">
    <source>
        <dbReference type="Pfam" id="PF00586"/>
    </source>
</evidence>
<feature type="binding site" evidence="1">
    <location>
        <position position="231"/>
    </location>
    <ligand>
        <name>Mg(2+)</name>
        <dbReference type="ChEBI" id="CHEBI:18420"/>
        <label>5</label>
    </ligand>
</feature>
<feature type="binding site" evidence="1">
    <location>
        <begin position="129"/>
        <end position="130"/>
    </location>
    <ligand>
        <name>ATP</name>
        <dbReference type="ChEBI" id="CHEBI:30616"/>
    </ligand>
</feature>
<keyword evidence="1" id="KW-0547">Nucleotide-binding</keyword>
<feature type="binding site" evidence="1">
    <location>
        <position position="155"/>
    </location>
    <ligand>
        <name>ATP</name>
        <dbReference type="ChEBI" id="CHEBI:30616"/>
    </ligand>
</feature>
<dbReference type="GO" id="GO:0009030">
    <property type="term" value="F:thiamine-phosphate kinase activity"/>
    <property type="evidence" value="ECO:0007669"/>
    <property type="project" value="UniProtKB-UniRule"/>
</dbReference>
<dbReference type="STRING" id="471856.Jden_1678"/>
<dbReference type="InterPro" id="IPR010918">
    <property type="entry name" value="PurM-like_C_dom"/>
</dbReference>
<feature type="binding site" evidence="1">
    <location>
        <position position="51"/>
    </location>
    <ligand>
        <name>Mg(2+)</name>
        <dbReference type="ChEBI" id="CHEBI:18420"/>
        <label>4</label>
    </ligand>
</feature>
<dbReference type="AlphaFoldDB" id="C7QYT6"/>
<name>C7QYT6_JONDD</name>
<dbReference type="EC" id="2.7.4.16" evidence="1"/>
<feature type="binding site" evidence="1">
    <location>
        <position position="82"/>
    </location>
    <ligand>
        <name>Mg(2+)</name>
        <dbReference type="ChEBI" id="CHEBI:18420"/>
        <label>3</label>
    </ligand>
</feature>
<dbReference type="HOGENOM" id="CLU_046964_0_1_11"/>
<feature type="binding site" evidence="1">
    <location>
        <position position="82"/>
    </location>
    <ligand>
        <name>Mg(2+)</name>
        <dbReference type="ChEBI" id="CHEBI:18420"/>
        <label>4</label>
    </ligand>
</feature>
<comment type="pathway">
    <text evidence="1">Cofactor biosynthesis; thiamine diphosphate biosynthesis; thiamine diphosphate from thiamine phosphate: step 1/1.</text>
</comment>
<feature type="domain" description="PurM-like C-terminal" evidence="3">
    <location>
        <begin position="160"/>
        <end position="259"/>
    </location>
</feature>
<keyword evidence="1" id="KW-0479">Metal-binding</keyword>
<feature type="binding site" evidence="1">
    <location>
        <position position="112"/>
    </location>
    <ligand>
        <name>ATP</name>
        <dbReference type="ChEBI" id="CHEBI:30616"/>
    </ligand>
</feature>
<dbReference type="GO" id="GO:0000287">
    <property type="term" value="F:magnesium ion binding"/>
    <property type="evidence" value="ECO:0007669"/>
    <property type="project" value="UniProtKB-UniRule"/>
</dbReference>
<dbReference type="InterPro" id="IPR016188">
    <property type="entry name" value="PurM-like_N"/>
</dbReference>